<dbReference type="Gene3D" id="2.40.100.10">
    <property type="entry name" value="Cyclophilin-like"/>
    <property type="match status" value="1"/>
</dbReference>
<sequence>MSAHPLLFCLSTLLSLLCESPCHRDLLPPSLLAFLHALTEWKEEWGGYKHRQRVPFKRLPFHCCAITFTPFEDPVCTEDGTVYDVVNIVPYVMKHKRHPVTGQPLALKDLIKLNFHKNPEGLYSCPVTGKVFTEHTHIVAVRPTGNVYANEAVQELNRKPKNWKDLLTDEPFTQKDIIHIQDPLNLQGRTIENFDHVQHGLAIEEQEEEAASKSSGLRNASEDMMCSKEAKAAFERGGGGKRAEAVRLLAAAKHTGKAPEAKQDAGQQGPGTSASAAAPAPSTSGGGDWRLRGPEPRQEGPHFKPGATTWDTEDYTTAAGKANKRVQERLADMVESAGPGGNKAAAAAAAAAGAKNRGKSPKERYEAAGHVKYVESSATTGATSRSFTSTATNVSTKTIKQLERLERNPKAKGYVRLHTNIGDLNIELHCDIAPRMCENFLGLAGMHYYDGTVFHRSIKNFMIQGGDPTGTGKGGESIYGPTFKDELDSRLVHNGRGILSMANAGKDTNGSQFFITYKSCRHLDFKHSVFGRVVGGLDTLTAMERVPTDKEDHPLSEIKITGVTIFTNPFEEMEKAEAAAEQTERKKKEAEAAGAAAGNKDQDYKVGKWFSAPGSAIQEDPGAPEEQEGGGGILRGFMPKIIYRTIRICIHYKGYLSQIRPHLHPHRPAAAPSASKPVEQAQKDAAAMPPPPAKKAKTTPAAPMANFDAW</sequence>
<dbReference type="SUPFAM" id="SSF50891">
    <property type="entry name" value="Cyclophilin-like"/>
    <property type="match status" value="1"/>
</dbReference>
<dbReference type="Proteomes" id="UP000815325">
    <property type="component" value="Unassembled WGS sequence"/>
</dbReference>
<proteinExistence type="inferred from homology"/>
<evidence type="ECO:0000256" key="6">
    <source>
        <dbReference type="ARBA" id="ARBA00022786"/>
    </source>
</evidence>
<dbReference type="PROSITE" id="PS00170">
    <property type="entry name" value="CSA_PPIASE_1"/>
    <property type="match status" value="1"/>
</dbReference>
<dbReference type="PROSITE" id="PS50072">
    <property type="entry name" value="CSA_PPIASE_2"/>
    <property type="match status" value="1"/>
</dbReference>
<feature type="compositionally biased region" description="Low complexity" evidence="8">
    <location>
        <begin position="698"/>
        <end position="710"/>
    </location>
</feature>
<dbReference type="CDD" id="cd01923">
    <property type="entry name" value="cyclophilin_RING"/>
    <property type="match status" value="1"/>
</dbReference>
<dbReference type="InterPro" id="IPR013083">
    <property type="entry name" value="Znf_RING/FYVE/PHD"/>
</dbReference>
<comment type="similarity">
    <text evidence="3">Belongs to the cyclophilin-type PPIase family. PPIL2 subfamily.</text>
</comment>
<dbReference type="EC" id="2.3.2.27" evidence="4"/>
<dbReference type="Pfam" id="PF04641">
    <property type="entry name" value="Rtf2"/>
    <property type="match status" value="1"/>
</dbReference>
<evidence type="ECO:0000256" key="3">
    <source>
        <dbReference type="ARBA" id="ARBA00007930"/>
    </source>
</evidence>
<dbReference type="InterPro" id="IPR026951">
    <property type="entry name" value="PPIL2_U-box_dom"/>
</dbReference>
<feature type="signal peptide" evidence="9">
    <location>
        <begin position="1"/>
        <end position="18"/>
    </location>
</feature>
<feature type="domain" description="PPIase cyclophilin-type" evidence="10">
    <location>
        <begin position="418"/>
        <end position="565"/>
    </location>
</feature>
<organism evidence="12 13">
    <name type="scientific">Dunaliella salina</name>
    <name type="common">Green alga</name>
    <name type="synonym">Protococcus salinus</name>
    <dbReference type="NCBI Taxonomy" id="3046"/>
    <lineage>
        <taxon>Eukaryota</taxon>
        <taxon>Viridiplantae</taxon>
        <taxon>Chlorophyta</taxon>
        <taxon>core chlorophytes</taxon>
        <taxon>Chlorophyceae</taxon>
        <taxon>CS clade</taxon>
        <taxon>Chlamydomonadales</taxon>
        <taxon>Dunaliellaceae</taxon>
        <taxon>Dunaliella</taxon>
    </lineage>
</organism>
<keyword evidence="6" id="KW-0833">Ubl conjugation pathway</keyword>
<dbReference type="SMART" id="SM00504">
    <property type="entry name" value="Ubox"/>
    <property type="match status" value="1"/>
</dbReference>
<dbReference type="Pfam" id="PF00160">
    <property type="entry name" value="Pro_isomerase"/>
    <property type="match status" value="1"/>
</dbReference>
<feature type="compositionally biased region" description="Basic and acidic residues" evidence="8">
    <location>
        <begin position="289"/>
        <end position="302"/>
    </location>
</feature>
<dbReference type="InterPro" id="IPR029000">
    <property type="entry name" value="Cyclophilin-like_dom_sf"/>
</dbReference>
<dbReference type="InterPro" id="IPR003613">
    <property type="entry name" value="Ubox_domain"/>
</dbReference>
<evidence type="ECO:0000259" key="11">
    <source>
        <dbReference type="PROSITE" id="PS51698"/>
    </source>
</evidence>
<dbReference type="EMBL" id="MU069660">
    <property type="protein sequence ID" value="KAF5836438.1"/>
    <property type="molecule type" value="Genomic_DNA"/>
</dbReference>
<evidence type="ECO:0000256" key="1">
    <source>
        <dbReference type="ARBA" id="ARBA00000900"/>
    </source>
</evidence>
<feature type="region of interest" description="Disordered" evidence="8">
    <location>
        <begin position="579"/>
        <end position="599"/>
    </location>
</feature>
<evidence type="ECO:0000256" key="7">
    <source>
        <dbReference type="ARBA" id="ARBA00023242"/>
    </source>
</evidence>
<dbReference type="PANTHER" id="PTHR45625:SF1">
    <property type="entry name" value="RING-TYPE E3 UBIQUITIN-PROTEIN LIGASE PPIL2"/>
    <property type="match status" value="1"/>
</dbReference>
<feature type="chain" id="PRO_5045277838" description="RING-type E3 ubiquitin transferase" evidence="9">
    <location>
        <begin position="19"/>
        <end position="710"/>
    </location>
</feature>
<keyword evidence="13" id="KW-1185">Reference proteome</keyword>
<feature type="region of interest" description="Disordered" evidence="8">
    <location>
        <begin position="252"/>
        <end position="311"/>
    </location>
</feature>
<dbReference type="InterPro" id="IPR020892">
    <property type="entry name" value="Cyclophilin-type_PPIase_CS"/>
</dbReference>
<dbReference type="Gene3D" id="3.30.40.10">
    <property type="entry name" value="Zinc/RING finger domain, C3HC4 (zinc finger)"/>
    <property type="match status" value="1"/>
</dbReference>
<comment type="caution">
    <text evidence="12">The sequence shown here is derived from an EMBL/GenBank/DDBJ whole genome shotgun (WGS) entry which is preliminary data.</text>
</comment>
<evidence type="ECO:0000256" key="8">
    <source>
        <dbReference type="SAM" id="MobiDB-lite"/>
    </source>
</evidence>
<evidence type="ECO:0000256" key="2">
    <source>
        <dbReference type="ARBA" id="ARBA00004123"/>
    </source>
</evidence>
<evidence type="ECO:0000313" key="13">
    <source>
        <dbReference type="Proteomes" id="UP000815325"/>
    </source>
</evidence>
<evidence type="ECO:0000256" key="5">
    <source>
        <dbReference type="ARBA" id="ARBA00022679"/>
    </source>
</evidence>
<dbReference type="CDD" id="cd16663">
    <property type="entry name" value="RING-Ubox_PPIL2"/>
    <property type="match status" value="1"/>
</dbReference>
<feature type="region of interest" description="Disordered" evidence="8">
    <location>
        <begin position="663"/>
        <end position="710"/>
    </location>
</feature>
<name>A0ABQ7GPC6_DUNSA</name>
<dbReference type="PROSITE" id="PS51698">
    <property type="entry name" value="U_BOX"/>
    <property type="match status" value="1"/>
</dbReference>
<comment type="subcellular location">
    <subcellularLocation>
        <location evidence="2">Nucleus</location>
    </subcellularLocation>
</comment>
<dbReference type="PANTHER" id="PTHR45625">
    <property type="entry name" value="PEPTIDYL-PROLYL CIS-TRANS ISOMERASE-RELATED"/>
    <property type="match status" value="1"/>
</dbReference>
<feature type="compositionally biased region" description="Low complexity" evidence="8">
    <location>
        <begin position="265"/>
        <end position="283"/>
    </location>
</feature>
<gene>
    <name evidence="12" type="ORF">DUNSADRAFT_5944</name>
</gene>
<evidence type="ECO:0000256" key="9">
    <source>
        <dbReference type="SAM" id="SignalP"/>
    </source>
</evidence>
<dbReference type="PRINTS" id="PR00153">
    <property type="entry name" value="CSAPPISMRASE"/>
</dbReference>
<keyword evidence="9" id="KW-0732">Signal</keyword>
<keyword evidence="7" id="KW-0539">Nucleus</keyword>
<keyword evidence="5" id="KW-0808">Transferase</keyword>
<accession>A0ABQ7GPC6</accession>
<feature type="compositionally biased region" description="Basic and acidic residues" evidence="8">
    <location>
        <begin position="579"/>
        <end position="591"/>
    </location>
</feature>
<feature type="domain" description="U-box" evidence="11">
    <location>
        <begin position="57"/>
        <end position="130"/>
    </location>
</feature>
<evidence type="ECO:0000259" key="10">
    <source>
        <dbReference type="PROSITE" id="PS50072"/>
    </source>
</evidence>
<dbReference type="InterPro" id="IPR002130">
    <property type="entry name" value="Cyclophilin-type_PPIase_dom"/>
</dbReference>
<dbReference type="SUPFAM" id="SSF57850">
    <property type="entry name" value="RING/U-box"/>
    <property type="match status" value="1"/>
</dbReference>
<comment type="catalytic activity">
    <reaction evidence="1">
        <text>S-ubiquitinyl-[E2 ubiquitin-conjugating enzyme]-L-cysteine + [acceptor protein]-L-lysine = [E2 ubiquitin-conjugating enzyme]-L-cysteine + N(6)-ubiquitinyl-[acceptor protein]-L-lysine.</text>
        <dbReference type="EC" id="2.3.2.27"/>
    </reaction>
</comment>
<evidence type="ECO:0000256" key="4">
    <source>
        <dbReference type="ARBA" id="ARBA00012483"/>
    </source>
</evidence>
<dbReference type="InterPro" id="IPR044666">
    <property type="entry name" value="Cyclophilin_A-like"/>
</dbReference>
<evidence type="ECO:0000313" key="12">
    <source>
        <dbReference type="EMBL" id="KAF5836438.1"/>
    </source>
</evidence>
<protein>
    <recommendedName>
        <fullName evidence="4">RING-type E3 ubiquitin transferase</fullName>
        <ecNumber evidence="4">2.3.2.27</ecNumber>
    </recommendedName>
</protein>
<reference evidence="12" key="1">
    <citation type="submission" date="2017-08" db="EMBL/GenBank/DDBJ databases">
        <authorList>
            <person name="Polle J.E."/>
            <person name="Barry K."/>
            <person name="Cushman J."/>
            <person name="Schmutz J."/>
            <person name="Tran D."/>
            <person name="Hathwaick L.T."/>
            <person name="Yim W.C."/>
            <person name="Jenkins J."/>
            <person name="Mckie-Krisberg Z.M."/>
            <person name="Prochnik S."/>
            <person name="Lindquist E."/>
            <person name="Dockter R.B."/>
            <person name="Adam C."/>
            <person name="Molina H."/>
            <person name="Bunkerborg J."/>
            <person name="Jin E."/>
            <person name="Buchheim M."/>
            <person name="Magnuson J."/>
        </authorList>
    </citation>
    <scope>NUCLEOTIDE SEQUENCE</scope>
    <source>
        <strain evidence="12">CCAP 19/18</strain>
    </source>
</reference>